<reference evidence="2" key="1">
    <citation type="journal article" date="2023" name="IScience">
        <title>Live-bearing cockroach genome reveals convergent evolutionary mechanisms linked to viviparity in insects and beyond.</title>
        <authorList>
            <person name="Fouks B."/>
            <person name="Harrison M.C."/>
            <person name="Mikhailova A.A."/>
            <person name="Marchal E."/>
            <person name="English S."/>
            <person name="Carruthers M."/>
            <person name="Jennings E.C."/>
            <person name="Chiamaka E.L."/>
            <person name="Frigard R.A."/>
            <person name="Pippel M."/>
            <person name="Attardo G.M."/>
            <person name="Benoit J.B."/>
            <person name="Bornberg-Bauer E."/>
            <person name="Tobe S.S."/>
        </authorList>
    </citation>
    <scope>NUCLEOTIDE SEQUENCE</scope>
    <source>
        <strain evidence="2">Stay&amp;Tobe</strain>
    </source>
</reference>
<evidence type="ECO:0000259" key="1">
    <source>
        <dbReference type="PROSITE" id="PS51390"/>
    </source>
</evidence>
<dbReference type="GO" id="GO:0005576">
    <property type="term" value="C:extracellular region"/>
    <property type="evidence" value="ECO:0007669"/>
    <property type="project" value="InterPro"/>
</dbReference>
<sequence length="88" mass="9730">TPDVEMVTMVADIAVLRLKKHRSPRPGLCPHIRLLPAHMTEEVDRPIDPPSLCGNLCTHDYACPIGKKCCPTTCGYSCYDAVYISDDN</sequence>
<dbReference type="AlphaFoldDB" id="A0AAD8ADS7"/>
<dbReference type="InterPro" id="IPR036645">
    <property type="entry name" value="Elafin-like_sf"/>
</dbReference>
<gene>
    <name evidence="2" type="ORF">L9F63_026954</name>
</gene>
<accession>A0AAD8ADS7</accession>
<comment type="caution">
    <text evidence="2">The sequence shown here is derived from an EMBL/GenBank/DDBJ whole genome shotgun (WGS) entry which is preliminary data.</text>
</comment>
<protein>
    <recommendedName>
        <fullName evidence="1">WAP domain-containing protein</fullName>
    </recommendedName>
</protein>
<feature type="domain" description="WAP" evidence="1">
    <location>
        <begin position="22"/>
        <end position="82"/>
    </location>
</feature>
<dbReference type="EMBL" id="JASPKZ010001717">
    <property type="protein sequence ID" value="KAJ9597157.1"/>
    <property type="molecule type" value="Genomic_DNA"/>
</dbReference>
<dbReference type="InterPro" id="IPR008197">
    <property type="entry name" value="WAP_dom"/>
</dbReference>
<proteinExistence type="predicted"/>
<dbReference type="SUPFAM" id="SSF57256">
    <property type="entry name" value="Elafin-like"/>
    <property type="match status" value="1"/>
</dbReference>
<reference evidence="2" key="2">
    <citation type="submission" date="2023-05" db="EMBL/GenBank/DDBJ databases">
        <authorList>
            <person name="Fouks B."/>
        </authorList>
    </citation>
    <scope>NUCLEOTIDE SEQUENCE</scope>
    <source>
        <strain evidence="2">Stay&amp;Tobe</strain>
        <tissue evidence="2">Testes</tissue>
    </source>
</reference>
<dbReference type="Gene3D" id="4.10.75.10">
    <property type="entry name" value="Elafin-like"/>
    <property type="match status" value="1"/>
</dbReference>
<dbReference type="Pfam" id="PF00095">
    <property type="entry name" value="WAP"/>
    <property type="match status" value="1"/>
</dbReference>
<dbReference type="SMART" id="SM00217">
    <property type="entry name" value="WAP"/>
    <property type="match status" value="1"/>
</dbReference>
<dbReference type="PROSITE" id="PS51390">
    <property type="entry name" value="WAP"/>
    <property type="match status" value="1"/>
</dbReference>
<evidence type="ECO:0000313" key="3">
    <source>
        <dbReference type="Proteomes" id="UP001233999"/>
    </source>
</evidence>
<keyword evidence="3" id="KW-1185">Reference proteome</keyword>
<evidence type="ECO:0000313" key="2">
    <source>
        <dbReference type="EMBL" id="KAJ9597157.1"/>
    </source>
</evidence>
<name>A0AAD8ADS7_DIPPU</name>
<dbReference type="Proteomes" id="UP001233999">
    <property type="component" value="Unassembled WGS sequence"/>
</dbReference>
<dbReference type="GO" id="GO:0030414">
    <property type="term" value="F:peptidase inhibitor activity"/>
    <property type="evidence" value="ECO:0007669"/>
    <property type="project" value="InterPro"/>
</dbReference>
<feature type="non-terminal residue" evidence="2">
    <location>
        <position position="88"/>
    </location>
</feature>
<organism evidence="2 3">
    <name type="scientific">Diploptera punctata</name>
    <name type="common">Pacific beetle cockroach</name>
    <dbReference type="NCBI Taxonomy" id="6984"/>
    <lineage>
        <taxon>Eukaryota</taxon>
        <taxon>Metazoa</taxon>
        <taxon>Ecdysozoa</taxon>
        <taxon>Arthropoda</taxon>
        <taxon>Hexapoda</taxon>
        <taxon>Insecta</taxon>
        <taxon>Pterygota</taxon>
        <taxon>Neoptera</taxon>
        <taxon>Polyneoptera</taxon>
        <taxon>Dictyoptera</taxon>
        <taxon>Blattodea</taxon>
        <taxon>Blaberoidea</taxon>
        <taxon>Blaberidae</taxon>
        <taxon>Diplopterinae</taxon>
        <taxon>Diploptera</taxon>
    </lineage>
</organism>